<evidence type="ECO:0000256" key="1">
    <source>
        <dbReference type="SAM" id="MobiDB-lite"/>
    </source>
</evidence>
<dbReference type="RefSeq" id="XP_040668873.1">
    <property type="nucleotide sequence ID" value="XM_040817563.1"/>
</dbReference>
<protein>
    <submittedName>
        <fullName evidence="2">Uncharacterized protein</fullName>
    </submittedName>
</protein>
<name>A0A1L9PNL7_ASPVE</name>
<dbReference type="OrthoDB" id="10540690at2759"/>
<dbReference type="Proteomes" id="UP000184073">
    <property type="component" value="Unassembled WGS sequence"/>
</dbReference>
<proteinExistence type="predicted"/>
<dbReference type="GeneID" id="63733074"/>
<evidence type="ECO:0000313" key="2">
    <source>
        <dbReference type="EMBL" id="OJJ03111.1"/>
    </source>
</evidence>
<evidence type="ECO:0000313" key="3">
    <source>
        <dbReference type="Proteomes" id="UP000184073"/>
    </source>
</evidence>
<dbReference type="EMBL" id="KV878130">
    <property type="protein sequence ID" value="OJJ03111.1"/>
    <property type="molecule type" value="Genomic_DNA"/>
</dbReference>
<gene>
    <name evidence="2" type="ORF">ASPVEDRAFT_84574</name>
</gene>
<dbReference type="VEuPathDB" id="FungiDB:ASPVEDRAFT_84574"/>
<keyword evidence="3" id="KW-1185">Reference proteome</keyword>
<feature type="compositionally biased region" description="Basic and acidic residues" evidence="1">
    <location>
        <begin position="91"/>
        <end position="109"/>
    </location>
</feature>
<accession>A0A1L9PNL7</accession>
<reference evidence="3" key="1">
    <citation type="journal article" date="2017" name="Genome Biol.">
        <title>Comparative genomics reveals high biological diversity and specific adaptations in the industrially and medically important fungal genus Aspergillus.</title>
        <authorList>
            <person name="de Vries R.P."/>
            <person name="Riley R."/>
            <person name="Wiebenga A."/>
            <person name="Aguilar-Osorio G."/>
            <person name="Amillis S."/>
            <person name="Uchima C.A."/>
            <person name="Anderluh G."/>
            <person name="Asadollahi M."/>
            <person name="Askin M."/>
            <person name="Barry K."/>
            <person name="Battaglia E."/>
            <person name="Bayram O."/>
            <person name="Benocci T."/>
            <person name="Braus-Stromeyer S.A."/>
            <person name="Caldana C."/>
            <person name="Canovas D."/>
            <person name="Cerqueira G.C."/>
            <person name="Chen F."/>
            <person name="Chen W."/>
            <person name="Choi C."/>
            <person name="Clum A."/>
            <person name="Dos Santos R.A."/>
            <person name="Damasio A.R."/>
            <person name="Diallinas G."/>
            <person name="Emri T."/>
            <person name="Fekete E."/>
            <person name="Flipphi M."/>
            <person name="Freyberg S."/>
            <person name="Gallo A."/>
            <person name="Gournas C."/>
            <person name="Habgood R."/>
            <person name="Hainaut M."/>
            <person name="Harispe M.L."/>
            <person name="Henrissat B."/>
            <person name="Hilden K.S."/>
            <person name="Hope R."/>
            <person name="Hossain A."/>
            <person name="Karabika E."/>
            <person name="Karaffa L."/>
            <person name="Karanyi Z."/>
            <person name="Krasevec N."/>
            <person name="Kuo A."/>
            <person name="Kusch H."/>
            <person name="LaButti K."/>
            <person name="Lagendijk E.L."/>
            <person name="Lapidus A."/>
            <person name="Levasseur A."/>
            <person name="Lindquist E."/>
            <person name="Lipzen A."/>
            <person name="Logrieco A.F."/>
            <person name="MacCabe A."/>
            <person name="Maekelae M.R."/>
            <person name="Malavazi I."/>
            <person name="Melin P."/>
            <person name="Meyer V."/>
            <person name="Mielnichuk N."/>
            <person name="Miskei M."/>
            <person name="Molnar A.P."/>
            <person name="Mule G."/>
            <person name="Ngan C.Y."/>
            <person name="Orejas M."/>
            <person name="Orosz E."/>
            <person name="Ouedraogo J.P."/>
            <person name="Overkamp K.M."/>
            <person name="Park H.-S."/>
            <person name="Perrone G."/>
            <person name="Piumi F."/>
            <person name="Punt P.J."/>
            <person name="Ram A.F."/>
            <person name="Ramon A."/>
            <person name="Rauscher S."/>
            <person name="Record E."/>
            <person name="Riano-Pachon D.M."/>
            <person name="Robert V."/>
            <person name="Roehrig J."/>
            <person name="Ruller R."/>
            <person name="Salamov A."/>
            <person name="Salih N.S."/>
            <person name="Samson R.A."/>
            <person name="Sandor E."/>
            <person name="Sanguinetti M."/>
            <person name="Schuetze T."/>
            <person name="Sepcic K."/>
            <person name="Shelest E."/>
            <person name="Sherlock G."/>
            <person name="Sophianopoulou V."/>
            <person name="Squina F.M."/>
            <person name="Sun H."/>
            <person name="Susca A."/>
            <person name="Todd R.B."/>
            <person name="Tsang A."/>
            <person name="Unkles S.E."/>
            <person name="van de Wiele N."/>
            <person name="van Rossen-Uffink D."/>
            <person name="Oliveira J.V."/>
            <person name="Vesth T.C."/>
            <person name="Visser J."/>
            <person name="Yu J.-H."/>
            <person name="Zhou M."/>
            <person name="Andersen M.R."/>
            <person name="Archer D.B."/>
            <person name="Baker S.E."/>
            <person name="Benoit I."/>
            <person name="Brakhage A.A."/>
            <person name="Braus G.H."/>
            <person name="Fischer R."/>
            <person name="Frisvad J.C."/>
            <person name="Goldman G.H."/>
            <person name="Houbraken J."/>
            <person name="Oakley B."/>
            <person name="Pocsi I."/>
            <person name="Scazzocchio C."/>
            <person name="Seiboth B."/>
            <person name="vanKuyk P.A."/>
            <person name="Wortman J."/>
            <person name="Dyer P.S."/>
            <person name="Grigoriev I.V."/>
        </authorList>
    </citation>
    <scope>NUCLEOTIDE SEQUENCE [LARGE SCALE GENOMIC DNA]</scope>
    <source>
        <strain evidence="3">CBS 583.65</strain>
    </source>
</reference>
<organism evidence="2 3">
    <name type="scientific">Aspergillus versicolor CBS 583.65</name>
    <dbReference type="NCBI Taxonomy" id="1036611"/>
    <lineage>
        <taxon>Eukaryota</taxon>
        <taxon>Fungi</taxon>
        <taxon>Dikarya</taxon>
        <taxon>Ascomycota</taxon>
        <taxon>Pezizomycotina</taxon>
        <taxon>Eurotiomycetes</taxon>
        <taxon>Eurotiomycetidae</taxon>
        <taxon>Eurotiales</taxon>
        <taxon>Aspergillaceae</taxon>
        <taxon>Aspergillus</taxon>
        <taxon>Aspergillus subgen. Nidulantes</taxon>
    </lineage>
</organism>
<feature type="region of interest" description="Disordered" evidence="1">
    <location>
        <begin position="90"/>
        <end position="111"/>
    </location>
</feature>
<dbReference type="AlphaFoldDB" id="A0A1L9PNL7"/>
<sequence>MSSYESYIFEPIYGAYNWAEFEGNQPLPDEYVPPYMRSSTADKRTLPARDVLRRASEYVNNTTPSIPTAFGGNMLRRAAHLRTVTVAQVEANKESKKNKKKEEPRKDDPVDNPVRAVAAIFADGLYRSNFPDVYVKALQHASSYQPPIEPSSSDAAFRKLLALTWGSGSETAVSDRSLVQVGAGDFSYTYTPYRAGINLRALPVVSQELPASDDRRLRMNLFRYELTKKVDEILDQYSLPKERYVQPCGRKRALHLMERPIPTILITMRLDVNPRPKALELALHFIVIMVSEYFLLHDISVEVIDPRLEHPAEHPDPEPTFYPRRLRGDRTGAMIAPPLELALILMAWDWYRWDPETWELTYVPELMRRPN</sequence>